<sequence>MHSHLYLHLISSLFNAIVQADPPKPSLLATLIRHYDDLVDHVRRRFGERVFAREVVHDLCVQLLEDDEREGVRQPLALLRKIAHDNAVSHCRRERRRGNVIITLAELPEVACSAAPQERQVDAAKTLDKLVAAISRLPPRCQAVFIMHKLHQIPQAEVAERLGISLKTVEKHLRLGMIACREYLQSEGAP</sequence>
<accession>A0A1L7NCZ8</accession>
<gene>
    <name evidence="6" type="ORF">KF715C_ch27540</name>
</gene>
<evidence type="ECO:0000259" key="5">
    <source>
        <dbReference type="Pfam" id="PF08281"/>
    </source>
</evidence>
<feature type="domain" description="RNA polymerase sigma factor 70 region 4 type 2" evidence="5">
    <location>
        <begin position="128"/>
        <end position="180"/>
    </location>
</feature>
<organism evidence="6 7">
    <name type="scientific">Pseudomonas putida</name>
    <name type="common">Arthrobacter siderocapsulatus</name>
    <dbReference type="NCBI Taxonomy" id="303"/>
    <lineage>
        <taxon>Bacteria</taxon>
        <taxon>Pseudomonadati</taxon>
        <taxon>Pseudomonadota</taxon>
        <taxon>Gammaproteobacteria</taxon>
        <taxon>Pseudomonadales</taxon>
        <taxon>Pseudomonadaceae</taxon>
        <taxon>Pseudomonas</taxon>
    </lineage>
</organism>
<evidence type="ECO:0000256" key="3">
    <source>
        <dbReference type="ARBA" id="ARBA00023082"/>
    </source>
</evidence>
<dbReference type="InterPro" id="IPR013324">
    <property type="entry name" value="RNA_pol_sigma_r3/r4-like"/>
</dbReference>
<reference evidence="6 7" key="1">
    <citation type="submission" date="2015-11" db="EMBL/GenBank/DDBJ databases">
        <title>Complete genome sequencing of a biphenyl-degrading bacterium, Pseudomonas putida KF715 (=NBRC110667).</title>
        <authorList>
            <person name="Suenaga H."/>
            <person name="Fujihara N."/>
            <person name="Watanabe T."/>
            <person name="Hirose J."/>
            <person name="Kimura N."/>
            <person name="Yamazoe A."/>
            <person name="Hosoyama A."/>
            <person name="Shimodaira J."/>
            <person name="Furukawa K."/>
        </authorList>
    </citation>
    <scope>NUCLEOTIDE SEQUENCE [LARGE SCALE GENOMIC DNA]</scope>
    <source>
        <strain evidence="6 7">KF715</strain>
    </source>
</reference>
<evidence type="ECO:0000256" key="2">
    <source>
        <dbReference type="ARBA" id="ARBA00023015"/>
    </source>
</evidence>
<evidence type="ECO:0000256" key="4">
    <source>
        <dbReference type="ARBA" id="ARBA00023163"/>
    </source>
</evidence>
<dbReference type="NCBIfam" id="TIGR02937">
    <property type="entry name" value="sigma70-ECF"/>
    <property type="match status" value="1"/>
</dbReference>
<dbReference type="GO" id="GO:0016987">
    <property type="term" value="F:sigma factor activity"/>
    <property type="evidence" value="ECO:0007669"/>
    <property type="project" value="UniProtKB-KW"/>
</dbReference>
<dbReference type="PANTHER" id="PTHR43133">
    <property type="entry name" value="RNA POLYMERASE ECF-TYPE SIGMA FACTO"/>
    <property type="match status" value="1"/>
</dbReference>
<dbReference type="InterPro" id="IPR039425">
    <property type="entry name" value="RNA_pol_sigma-70-like"/>
</dbReference>
<evidence type="ECO:0000313" key="6">
    <source>
        <dbReference type="EMBL" id="BAW23327.1"/>
    </source>
</evidence>
<dbReference type="Proteomes" id="UP000218731">
    <property type="component" value="Chromosome 1"/>
</dbReference>
<proteinExistence type="inferred from homology"/>
<keyword evidence="3" id="KW-0731">Sigma factor</keyword>
<dbReference type="SUPFAM" id="SSF88946">
    <property type="entry name" value="Sigma2 domain of RNA polymerase sigma factors"/>
    <property type="match status" value="1"/>
</dbReference>
<keyword evidence="4" id="KW-0804">Transcription</keyword>
<dbReference type="EMBL" id="AP015029">
    <property type="protein sequence ID" value="BAW23327.1"/>
    <property type="molecule type" value="Genomic_DNA"/>
</dbReference>
<dbReference type="InterPro" id="IPR013325">
    <property type="entry name" value="RNA_pol_sigma_r2"/>
</dbReference>
<dbReference type="GO" id="GO:0003677">
    <property type="term" value="F:DNA binding"/>
    <property type="evidence" value="ECO:0007669"/>
    <property type="project" value="InterPro"/>
</dbReference>
<dbReference type="Pfam" id="PF08281">
    <property type="entry name" value="Sigma70_r4_2"/>
    <property type="match status" value="1"/>
</dbReference>
<evidence type="ECO:0000256" key="1">
    <source>
        <dbReference type="ARBA" id="ARBA00010641"/>
    </source>
</evidence>
<evidence type="ECO:0000313" key="7">
    <source>
        <dbReference type="Proteomes" id="UP000218731"/>
    </source>
</evidence>
<dbReference type="InterPro" id="IPR036388">
    <property type="entry name" value="WH-like_DNA-bd_sf"/>
</dbReference>
<dbReference type="AlphaFoldDB" id="A0A1L7NCZ8"/>
<dbReference type="SUPFAM" id="SSF88659">
    <property type="entry name" value="Sigma3 and sigma4 domains of RNA polymerase sigma factors"/>
    <property type="match status" value="1"/>
</dbReference>
<dbReference type="InterPro" id="IPR014284">
    <property type="entry name" value="RNA_pol_sigma-70_dom"/>
</dbReference>
<dbReference type="Gene3D" id="1.10.10.10">
    <property type="entry name" value="Winged helix-like DNA-binding domain superfamily/Winged helix DNA-binding domain"/>
    <property type="match status" value="1"/>
</dbReference>
<dbReference type="GO" id="GO:0006352">
    <property type="term" value="P:DNA-templated transcription initiation"/>
    <property type="evidence" value="ECO:0007669"/>
    <property type="project" value="InterPro"/>
</dbReference>
<protein>
    <submittedName>
        <fullName evidence="6">RNA polymerase ECF-subfamily sigma-70 factor</fullName>
    </submittedName>
</protein>
<comment type="similarity">
    <text evidence="1">Belongs to the sigma-70 factor family. ECF subfamily.</text>
</comment>
<dbReference type="Gene3D" id="1.10.1740.10">
    <property type="match status" value="1"/>
</dbReference>
<keyword evidence="2" id="KW-0805">Transcription regulation</keyword>
<name>A0A1L7NCZ8_PSEPU</name>
<dbReference type="PANTHER" id="PTHR43133:SF63">
    <property type="entry name" value="RNA POLYMERASE SIGMA FACTOR FECI-RELATED"/>
    <property type="match status" value="1"/>
</dbReference>
<dbReference type="InterPro" id="IPR013249">
    <property type="entry name" value="RNA_pol_sigma70_r4_t2"/>
</dbReference>